<dbReference type="Gene3D" id="3.40.630.190">
    <property type="entry name" value="LCP protein"/>
    <property type="match status" value="1"/>
</dbReference>
<reference evidence="4 5" key="1">
    <citation type="submission" date="2020-08" db="EMBL/GenBank/DDBJ databases">
        <title>Sequencing the genomes of 1000 actinobacteria strains.</title>
        <authorList>
            <person name="Klenk H.-P."/>
        </authorList>
    </citation>
    <scope>NUCLEOTIDE SEQUENCE [LARGE SCALE GENOMIC DNA]</scope>
    <source>
        <strain evidence="4 5">DSM 19079</strain>
    </source>
</reference>
<keyword evidence="5" id="KW-1185">Reference proteome</keyword>
<evidence type="ECO:0000259" key="3">
    <source>
        <dbReference type="Pfam" id="PF03816"/>
    </source>
</evidence>
<name>A0A7W7L4M2_9MICC</name>
<sequence length="377" mass="39342">MSRAAARAHRPRRRRSPVLVVLAVLLALLLALAVAAAVWIMGLGRSVDQGVQRFDQNAFPEESLRPAEPGAAAAGAGAAGAGRGSVFSPTAPPPGPVPAGVDPQAALAGPQAPAADEVVDGEAVDFLLVGEDSGTEGRDPSGRSDALMWVHVPGDRQDVQVMSIMRDTWVPIPGHGDAKVNAAYQYGGIPLTVATVENMFQARVDHVVAVDMAGFQGLVDALGGVTVDNPVAFTASNGQEFPQGAVEMDGADALVYARERYNLPRSDFDRVENQQRLVKAIVAKALSLDTLSSPARVQESVERFSPYLTFDDSLGSADLAALAWSLRDVRGGDIRTSTAPTAGVGDTPDGQDVVWPDWAGIAEVGRQIRTGQGGGGR</sequence>
<dbReference type="PANTHER" id="PTHR33392">
    <property type="entry name" value="POLYISOPRENYL-TEICHOIC ACID--PEPTIDOGLYCAN TEICHOIC ACID TRANSFERASE TAGU"/>
    <property type="match status" value="1"/>
</dbReference>
<dbReference type="Pfam" id="PF03816">
    <property type="entry name" value="LytR_cpsA_psr"/>
    <property type="match status" value="1"/>
</dbReference>
<feature type="domain" description="Cell envelope-related transcriptional attenuator" evidence="3">
    <location>
        <begin position="143"/>
        <end position="285"/>
    </location>
</feature>
<dbReference type="RefSeq" id="WP_229667098.1">
    <property type="nucleotide sequence ID" value="NZ_BMLA01000001.1"/>
</dbReference>
<evidence type="ECO:0000256" key="2">
    <source>
        <dbReference type="SAM" id="MobiDB-lite"/>
    </source>
</evidence>
<dbReference type="PANTHER" id="PTHR33392:SF6">
    <property type="entry name" value="POLYISOPRENYL-TEICHOIC ACID--PEPTIDOGLYCAN TEICHOIC ACID TRANSFERASE TAGU"/>
    <property type="match status" value="1"/>
</dbReference>
<proteinExistence type="inferred from homology"/>
<evidence type="ECO:0000313" key="4">
    <source>
        <dbReference type="EMBL" id="MBB4882971.1"/>
    </source>
</evidence>
<protein>
    <submittedName>
        <fullName evidence="4">LCP family protein required for cell wall assembly</fullName>
    </submittedName>
</protein>
<dbReference type="Proteomes" id="UP000560081">
    <property type="component" value="Unassembled WGS sequence"/>
</dbReference>
<dbReference type="AlphaFoldDB" id="A0A7W7L4M2"/>
<feature type="compositionally biased region" description="Low complexity" evidence="2">
    <location>
        <begin position="98"/>
        <end position="109"/>
    </location>
</feature>
<dbReference type="InterPro" id="IPR050922">
    <property type="entry name" value="LytR/CpsA/Psr_CW_biosynth"/>
</dbReference>
<gene>
    <name evidence="4" type="ORF">BJ976_001322</name>
</gene>
<feature type="region of interest" description="Disordered" evidence="2">
    <location>
        <begin position="65"/>
        <end position="109"/>
    </location>
</feature>
<evidence type="ECO:0000313" key="5">
    <source>
        <dbReference type="Proteomes" id="UP000560081"/>
    </source>
</evidence>
<dbReference type="EMBL" id="JACHMC010000001">
    <property type="protein sequence ID" value="MBB4882971.1"/>
    <property type="molecule type" value="Genomic_DNA"/>
</dbReference>
<comment type="caution">
    <text evidence="4">The sequence shown here is derived from an EMBL/GenBank/DDBJ whole genome shotgun (WGS) entry which is preliminary data.</text>
</comment>
<accession>A0A7W7L4M2</accession>
<evidence type="ECO:0000256" key="1">
    <source>
        <dbReference type="ARBA" id="ARBA00006068"/>
    </source>
</evidence>
<dbReference type="NCBIfam" id="TIGR00350">
    <property type="entry name" value="lytR_cpsA_psr"/>
    <property type="match status" value="1"/>
</dbReference>
<comment type="similarity">
    <text evidence="1">Belongs to the LytR/CpsA/Psr (LCP) family.</text>
</comment>
<dbReference type="InterPro" id="IPR004474">
    <property type="entry name" value="LytR_CpsA_psr"/>
</dbReference>
<organism evidence="4 5">
    <name type="scientific">Micrococcus flavus</name>
    <dbReference type="NCBI Taxonomy" id="384602"/>
    <lineage>
        <taxon>Bacteria</taxon>
        <taxon>Bacillati</taxon>
        <taxon>Actinomycetota</taxon>
        <taxon>Actinomycetes</taxon>
        <taxon>Micrococcales</taxon>
        <taxon>Micrococcaceae</taxon>
        <taxon>Micrococcus</taxon>
    </lineage>
</organism>